<feature type="region of interest" description="Disordered" evidence="1">
    <location>
        <begin position="100"/>
        <end position="132"/>
    </location>
</feature>
<reference evidence="2 3" key="1">
    <citation type="submission" date="2013-12" db="EMBL/GenBank/DDBJ databases">
        <title>Ecological redundancy of diverse viral populations within a natural community.</title>
        <authorList>
            <person name="Gregory A.C."/>
            <person name="LaButti K."/>
            <person name="Copeland A."/>
            <person name="Woyke T."/>
            <person name="Sullivan M.B."/>
        </authorList>
    </citation>
    <scope>NUCLEOTIDE SEQUENCE [LARGE SCALE GENOMIC DNA]</scope>
    <source>
        <strain evidence="2">Syn7803C6</strain>
    </source>
</reference>
<evidence type="ECO:0000256" key="1">
    <source>
        <dbReference type="SAM" id="MobiDB-lite"/>
    </source>
</evidence>
<protein>
    <recommendedName>
        <fullName evidence="4">GIY-YIG domain-containing protein</fullName>
    </recommendedName>
</protein>
<sequence length="165" mass="20304">MWYVYLYLREDRTPYYVGKGTRNRCHAKNRTCEVPPADRITIVKYFQDEDDSYAYEEWLIRLYGIKRTGGILENKTIGRSGSKTLHRTETEFRERHKEAMKKYNQSDKGKKTRQNNMENIRARKKRYAENNKEKVREYQREWRKKNKEKYNEYQKNLMRKRKGVL</sequence>
<dbReference type="EMBL" id="KJ019045">
    <property type="protein sequence ID" value="AIX18585.1"/>
    <property type="molecule type" value="Genomic_DNA"/>
</dbReference>
<name>A0A0E3F0H4_9CAUD</name>
<accession>A0A0E3F0H4</accession>
<evidence type="ECO:0000313" key="3">
    <source>
        <dbReference type="Proteomes" id="UP000185317"/>
    </source>
</evidence>
<gene>
    <name evidence="2" type="ORF">Syn7803C6_286</name>
</gene>
<organism evidence="2 3">
    <name type="scientific">Synechococcus phage ACG-2014f</name>
    <dbReference type="NCBI Taxonomy" id="1493511"/>
    <lineage>
        <taxon>Viruses</taxon>
        <taxon>Duplodnaviria</taxon>
        <taxon>Heunggongvirae</taxon>
        <taxon>Uroviricota</taxon>
        <taxon>Caudoviricetes</taxon>
        <taxon>Pantevenvirales</taxon>
        <taxon>Kyanoviridae</taxon>
        <taxon>Atlauavirus</taxon>
        <taxon>Atlauavirus tusconc8</taxon>
    </lineage>
</organism>
<proteinExistence type="predicted"/>
<evidence type="ECO:0008006" key="4">
    <source>
        <dbReference type="Google" id="ProtNLM"/>
    </source>
</evidence>
<evidence type="ECO:0000313" key="2">
    <source>
        <dbReference type="EMBL" id="AIX18585.1"/>
    </source>
</evidence>
<feature type="compositionally biased region" description="Basic and acidic residues" evidence="1">
    <location>
        <begin position="100"/>
        <end position="109"/>
    </location>
</feature>
<dbReference type="Proteomes" id="UP000185317">
    <property type="component" value="Segment"/>
</dbReference>